<dbReference type="EMBL" id="JAKZGS010000002">
    <property type="protein sequence ID" value="MCH7396967.1"/>
    <property type="molecule type" value="Genomic_DNA"/>
</dbReference>
<name>A0ABS9UK22_9BACT</name>
<dbReference type="RefSeq" id="WP_241273481.1">
    <property type="nucleotide sequence ID" value="NZ_JAKZGS010000002.1"/>
</dbReference>
<dbReference type="SUPFAM" id="SSF52172">
    <property type="entry name" value="CheY-like"/>
    <property type="match status" value="1"/>
</dbReference>
<dbReference type="PANTHER" id="PTHR44520:SF2">
    <property type="entry name" value="RESPONSE REGULATOR RCP1"/>
    <property type="match status" value="1"/>
</dbReference>
<dbReference type="Gene3D" id="3.40.50.2300">
    <property type="match status" value="1"/>
</dbReference>
<evidence type="ECO:0000259" key="2">
    <source>
        <dbReference type="PROSITE" id="PS50110"/>
    </source>
</evidence>
<evidence type="ECO:0000313" key="4">
    <source>
        <dbReference type="Proteomes" id="UP001165488"/>
    </source>
</evidence>
<dbReference type="PANTHER" id="PTHR44520">
    <property type="entry name" value="RESPONSE REGULATOR RCP1-RELATED"/>
    <property type="match status" value="1"/>
</dbReference>
<accession>A0ABS9UK22</accession>
<dbReference type="InterPro" id="IPR052893">
    <property type="entry name" value="TCS_response_regulator"/>
</dbReference>
<dbReference type="Proteomes" id="UP001165488">
    <property type="component" value="Unassembled WGS sequence"/>
</dbReference>
<dbReference type="SMART" id="SM00448">
    <property type="entry name" value="REC"/>
    <property type="match status" value="1"/>
</dbReference>
<gene>
    <name evidence="3" type="ORF">MM236_03165</name>
</gene>
<organism evidence="3 4">
    <name type="scientific">Belliella calami</name>
    <dbReference type="NCBI Taxonomy" id="2923436"/>
    <lineage>
        <taxon>Bacteria</taxon>
        <taxon>Pseudomonadati</taxon>
        <taxon>Bacteroidota</taxon>
        <taxon>Cytophagia</taxon>
        <taxon>Cytophagales</taxon>
        <taxon>Cyclobacteriaceae</taxon>
        <taxon>Belliella</taxon>
    </lineage>
</organism>
<dbReference type="PROSITE" id="PS50110">
    <property type="entry name" value="RESPONSE_REGULATORY"/>
    <property type="match status" value="1"/>
</dbReference>
<feature type="domain" description="Response regulatory" evidence="2">
    <location>
        <begin position="5"/>
        <end position="130"/>
    </location>
</feature>
<proteinExistence type="predicted"/>
<dbReference type="InterPro" id="IPR011006">
    <property type="entry name" value="CheY-like_superfamily"/>
</dbReference>
<reference evidence="3" key="1">
    <citation type="submission" date="2022-03" db="EMBL/GenBank/DDBJ databases">
        <title>De novo assembled genomes of Belliella spp. (Cyclobacteriaceae) strains.</title>
        <authorList>
            <person name="Szabo A."/>
            <person name="Korponai K."/>
            <person name="Felfoldi T."/>
        </authorList>
    </citation>
    <scope>NUCLEOTIDE SEQUENCE</scope>
    <source>
        <strain evidence="3">DSM 107340</strain>
    </source>
</reference>
<dbReference type="CDD" id="cd17557">
    <property type="entry name" value="REC_Rcp-like"/>
    <property type="match status" value="1"/>
</dbReference>
<dbReference type="Pfam" id="PF00072">
    <property type="entry name" value="Response_reg"/>
    <property type="match status" value="1"/>
</dbReference>
<feature type="modified residue" description="4-aspartylphosphate" evidence="1">
    <location>
        <position position="63"/>
    </location>
</feature>
<evidence type="ECO:0000256" key="1">
    <source>
        <dbReference type="PROSITE-ProRule" id="PRU00169"/>
    </source>
</evidence>
<dbReference type="InterPro" id="IPR001789">
    <property type="entry name" value="Sig_transdc_resp-reg_receiver"/>
</dbReference>
<keyword evidence="1" id="KW-0597">Phosphoprotein</keyword>
<comment type="caution">
    <text evidence="3">The sequence shown here is derived from an EMBL/GenBank/DDBJ whole genome shotgun (WGS) entry which is preliminary data.</text>
</comment>
<protein>
    <submittedName>
        <fullName evidence="3">Response regulator</fullName>
    </submittedName>
</protein>
<evidence type="ECO:0000313" key="3">
    <source>
        <dbReference type="EMBL" id="MCH7396967.1"/>
    </source>
</evidence>
<sequence length="144" mass="16404">MENVHILLVEDNDGDIVLTLEALEEAKMKNSVSIVKNGEKAIQYIEKESEFVDVTYPDLVILDVNLPRLNGHEVLKYLKSSEKHKNLPVIMLTTSSSSFDNNESTKNLVNCFITKPITAEDFIRVVTKIDDFWISVINKKHLND</sequence>
<keyword evidence="4" id="KW-1185">Reference proteome</keyword>